<dbReference type="EMBL" id="CP039690">
    <property type="protein sequence ID" value="QCI69563.1"/>
    <property type="molecule type" value="Genomic_DNA"/>
</dbReference>
<reference evidence="1 2" key="1">
    <citation type="submission" date="2019-04" db="EMBL/GenBank/DDBJ databases">
        <title>Phreatobacter aquaticus sp. nov.</title>
        <authorList>
            <person name="Choi A."/>
        </authorList>
    </citation>
    <scope>NUCLEOTIDE SEQUENCE [LARGE SCALE GENOMIC DNA]</scope>
    <source>
        <strain evidence="1 2">KCTC 52518</strain>
    </source>
</reference>
<dbReference type="KEGG" id="pstg:E8M01_33970"/>
<dbReference type="Proteomes" id="UP000298781">
    <property type="component" value="Chromosome"/>
</dbReference>
<dbReference type="Pfam" id="PF09601">
    <property type="entry name" value="DUF2459"/>
    <property type="match status" value="1"/>
</dbReference>
<gene>
    <name evidence="1" type="ORF">E8M01_33970</name>
</gene>
<evidence type="ECO:0000313" key="2">
    <source>
        <dbReference type="Proteomes" id="UP000298781"/>
    </source>
</evidence>
<name>A0A4D7BGQ6_9HYPH</name>
<sequence>MRPGDPALYPPKPDQPSTLVHVVSHGWHSGLALSREALKAAALRQGLGRLATVLERFRDFPVVEIGWGEARFYQETPTIADVQLMSALGALFRPGNAAVLHVVGLERSAPQVFRRSEILALRLSEAGLDRLARFVDQAVAPDAEGRPREIGQGLYGPSLFYAATGTFSILQVCNHWVGQALAAAGLPYAAVPAIHPKGLFLDLEWRGEALPLPRPVAL</sequence>
<dbReference type="InterPro" id="IPR011727">
    <property type="entry name" value="CHP02117"/>
</dbReference>
<dbReference type="OrthoDB" id="211174at2"/>
<dbReference type="AlphaFoldDB" id="A0A4D7BGQ6"/>
<keyword evidence="2" id="KW-1185">Reference proteome</keyword>
<evidence type="ECO:0000313" key="1">
    <source>
        <dbReference type="EMBL" id="QCI69563.1"/>
    </source>
</evidence>
<accession>A0A4D7BGQ6</accession>
<proteinExistence type="predicted"/>
<organism evidence="1 2">
    <name type="scientific">Phreatobacter stygius</name>
    <dbReference type="NCBI Taxonomy" id="1940610"/>
    <lineage>
        <taxon>Bacteria</taxon>
        <taxon>Pseudomonadati</taxon>
        <taxon>Pseudomonadota</taxon>
        <taxon>Alphaproteobacteria</taxon>
        <taxon>Hyphomicrobiales</taxon>
        <taxon>Phreatobacteraceae</taxon>
        <taxon>Phreatobacter</taxon>
    </lineage>
</organism>
<protein>
    <submittedName>
        <fullName evidence="1">DUF2459 domain-containing protein</fullName>
    </submittedName>
</protein>